<dbReference type="EMBL" id="JACAGB010000103">
    <property type="protein sequence ID" value="KAF6270348.1"/>
    <property type="molecule type" value="Genomic_DNA"/>
</dbReference>
<evidence type="ECO:0000256" key="5">
    <source>
        <dbReference type="ARBA" id="ARBA00023157"/>
    </source>
</evidence>
<dbReference type="GO" id="GO:0006952">
    <property type="term" value="P:defense response"/>
    <property type="evidence" value="ECO:0007669"/>
    <property type="project" value="InterPro"/>
</dbReference>
<dbReference type="PANTHER" id="PTHR10206">
    <property type="entry name" value="CATHELICIDIN"/>
    <property type="match status" value="1"/>
</dbReference>
<reference evidence="8 9" key="1">
    <citation type="journal article" date="2020" name="Nature">
        <title>Six reference-quality genomes reveal evolution of bat adaptations.</title>
        <authorList>
            <person name="Jebb D."/>
            <person name="Huang Z."/>
            <person name="Pippel M."/>
            <person name="Hughes G.M."/>
            <person name="Lavrichenko K."/>
            <person name="Devanna P."/>
            <person name="Winkler S."/>
            <person name="Jermiin L.S."/>
            <person name="Skirmuntt E.C."/>
            <person name="Katzourakis A."/>
            <person name="Burkitt-Gray L."/>
            <person name="Ray D.A."/>
            <person name="Sullivan K.A.M."/>
            <person name="Roscito J.G."/>
            <person name="Kirilenko B.M."/>
            <person name="Davalos L.M."/>
            <person name="Corthals A.P."/>
            <person name="Power M.L."/>
            <person name="Jones G."/>
            <person name="Ransome R.D."/>
            <person name="Dechmann D.K.N."/>
            <person name="Locatelli A.G."/>
            <person name="Puechmaille S.J."/>
            <person name="Fedrigo O."/>
            <person name="Jarvis E.D."/>
            <person name="Hiller M."/>
            <person name="Vernes S.C."/>
            <person name="Myers E.W."/>
            <person name="Teeling E.C."/>
        </authorList>
    </citation>
    <scope>NUCLEOTIDE SEQUENCE [LARGE SCALE GENOMIC DNA]</scope>
    <source>
        <strain evidence="8">MPipKuh1</strain>
        <tissue evidence="8">Flight muscle</tissue>
    </source>
</reference>
<keyword evidence="3" id="KW-0964">Secreted</keyword>
<evidence type="ECO:0000256" key="2">
    <source>
        <dbReference type="ARBA" id="ARBA00005320"/>
    </source>
</evidence>
<comment type="similarity">
    <text evidence="2">Belongs to the cathelicidin family.</text>
</comment>
<name>A0A7J7R2I3_PIPKU</name>
<feature type="signal peptide" evidence="7">
    <location>
        <begin position="1"/>
        <end position="20"/>
    </location>
</feature>
<dbReference type="GO" id="GO:0005615">
    <property type="term" value="C:extracellular space"/>
    <property type="evidence" value="ECO:0007669"/>
    <property type="project" value="TreeGrafter"/>
</dbReference>
<evidence type="ECO:0008006" key="10">
    <source>
        <dbReference type="Google" id="ProtNLM"/>
    </source>
</evidence>
<dbReference type="SUPFAM" id="SSF54403">
    <property type="entry name" value="Cystatin/monellin"/>
    <property type="match status" value="1"/>
</dbReference>
<sequence>MAGAWRALVLVAGAAVACVAQRQPGFEERLVDQALQLFNAGRRGQPLFRLQEVLSASAPNSTFQTPVSFRARETVCLAGRPEPQRCAFRDGGEEWNCTGASFMRGPLRVLMVDCSPGPERPQEGLREKRSAPSPEAAAPEVDSSKLPPVVRDIYEKAKFDIISNILSNF</sequence>
<evidence type="ECO:0000256" key="4">
    <source>
        <dbReference type="ARBA" id="ARBA00022729"/>
    </source>
</evidence>
<evidence type="ECO:0000256" key="6">
    <source>
        <dbReference type="SAM" id="MobiDB-lite"/>
    </source>
</evidence>
<comment type="caution">
    <text evidence="8">The sequence shown here is derived from an EMBL/GenBank/DDBJ whole genome shotgun (WGS) entry which is preliminary data.</text>
</comment>
<evidence type="ECO:0000256" key="3">
    <source>
        <dbReference type="ARBA" id="ARBA00022525"/>
    </source>
</evidence>
<gene>
    <name evidence="8" type="ORF">mPipKuh1_012357</name>
</gene>
<evidence type="ECO:0000313" key="9">
    <source>
        <dbReference type="Proteomes" id="UP000558488"/>
    </source>
</evidence>
<accession>A0A7J7R2I3</accession>
<keyword evidence="9" id="KW-1185">Reference proteome</keyword>
<dbReference type="Pfam" id="PF00666">
    <property type="entry name" value="Cathelicidins"/>
    <property type="match status" value="1"/>
</dbReference>
<proteinExistence type="inferred from homology"/>
<feature type="compositionally biased region" description="Basic and acidic residues" evidence="6">
    <location>
        <begin position="120"/>
        <end position="130"/>
    </location>
</feature>
<feature type="compositionally biased region" description="Low complexity" evidence="6">
    <location>
        <begin position="131"/>
        <end position="140"/>
    </location>
</feature>
<protein>
    <recommendedName>
        <fullName evidence="10">15 kDa protein B-like</fullName>
    </recommendedName>
</protein>
<dbReference type="InterPro" id="IPR046350">
    <property type="entry name" value="Cystatin_sf"/>
</dbReference>
<feature type="chain" id="PRO_5029856420" description="15 kDa protein B-like" evidence="7">
    <location>
        <begin position="21"/>
        <end position="169"/>
    </location>
</feature>
<feature type="region of interest" description="Disordered" evidence="6">
    <location>
        <begin position="116"/>
        <end position="144"/>
    </location>
</feature>
<evidence type="ECO:0000256" key="7">
    <source>
        <dbReference type="SAM" id="SignalP"/>
    </source>
</evidence>
<dbReference type="InterPro" id="IPR001894">
    <property type="entry name" value="Cathelicidin-like"/>
</dbReference>
<dbReference type="PROSITE" id="PS51257">
    <property type="entry name" value="PROKAR_LIPOPROTEIN"/>
    <property type="match status" value="1"/>
</dbReference>
<dbReference type="PANTHER" id="PTHR10206:SF4">
    <property type="entry name" value="NEUTROPHILIC GRANULE PROTEIN"/>
    <property type="match status" value="1"/>
</dbReference>
<keyword evidence="5" id="KW-1015">Disulfide bond</keyword>
<evidence type="ECO:0000256" key="1">
    <source>
        <dbReference type="ARBA" id="ARBA00004613"/>
    </source>
</evidence>
<organism evidence="8 9">
    <name type="scientific">Pipistrellus kuhlii</name>
    <name type="common">Kuhl's pipistrelle</name>
    <dbReference type="NCBI Taxonomy" id="59472"/>
    <lineage>
        <taxon>Eukaryota</taxon>
        <taxon>Metazoa</taxon>
        <taxon>Chordata</taxon>
        <taxon>Craniata</taxon>
        <taxon>Vertebrata</taxon>
        <taxon>Euteleostomi</taxon>
        <taxon>Mammalia</taxon>
        <taxon>Eutheria</taxon>
        <taxon>Laurasiatheria</taxon>
        <taxon>Chiroptera</taxon>
        <taxon>Yangochiroptera</taxon>
        <taxon>Vespertilionidae</taxon>
        <taxon>Pipistrellus</taxon>
    </lineage>
</organism>
<dbReference type="GO" id="GO:0004869">
    <property type="term" value="F:cysteine-type endopeptidase inhibitor activity"/>
    <property type="evidence" value="ECO:0007669"/>
    <property type="project" value="TreeGrafter"/>
</dbReference>
<dbReference type="AlphaFoldDB" id="A0A7J7R2I3"/>
<dbReference type="Proteomes" id="UP000558488">
    <property type="component" value="Unassembled WGS sequence"/>
</dbReference>
<dbReference type="Gene3D" id="3.10.450.10">
    <property type="match status" value="1"/>
</dbReference>
<comment type="subcellular location">
    <subcellularLocation>
        <location evidence="1">Secreted</location>
    </subcellularLocation>
</comment>
<evidence type="ECO:0000313" key="8">
    <source>
        <dbReference type="EMBL" id="KAF6270348.1"/>
    </source>
</evidence>
<keyword evidence="4 7" id="KW-0732">Signal</keyword>